<dbReference type="Proteomes" id="UP000005268">
    <property type="component" value="Chromosome"/>
</dbReference>
<gene>
    <name evidence="2" type="ORF">YSA_02362</name>
</gene>
<feature type="compositionally biased region" description="Polar residues" evidence="1">
    <location>
        <begin position="21"/>
        <end position="30"/>
    </location>
</feature>
<dbReference type="PATRIC" id="fig|231023.4.peg.1133"/>
<sequence>MYDVQTLQFNPLCKNLRNRKSTQPSENALFNQYFRRNPG</sequence>
<protein>
    <submittedName>
        <fullName evidence="2">Uncharacterized protein</fullName>
    </submittedName>
</protein>
<evidence type="ECO:0000256" key="1">
    <source>
        <dbReference type="SAM" id="MobiDB-lite"/>
    </source>
</evidence>
<dbReference type="HOGENOM" id="CLU_3315628_0_0_6"/>
<dbReference type="EMBL" id="CP003588">
    <property type="protein sequence ID" value="AFK68047.1"/>
    <property type="molecule type" value="Genomic_DNA"/>
</dbReference>
<dbReference type="AlphaFoldDB" id="I3URC6"/>
<organism evidence="2 3">
    <name type="scientific">Pseudomonas putida ND6</name>
    <dbReference type="NCBI Taxonomy" id="231023"/>
    <lineage>
        <taxon>Bacteria</taxon>
        <taxon>Pseudomonadati</taxon>
        <taxon>Pseudomonadota</taxon>
        <taxon>Gammaproteobacteria</taxon>
        <taxon>Pseudomonadales</taxon>
        <taxon>Pseudomonadaceae</taxon>
        <taxon>Pseudomonas</taxon>
    </lineage>
</organism>
<feature type="region of interest" description="Disordered" evidence="1">
    <location>
        <begin position="18"/>
        <end position="39"/>
    </location>
</feature>
<proteinExistence type="predicted"/>
<dbReference type="KEGG" id="ppi:YSA_02362"/>
<evidence type="ECO:0000313" key="3">
    <source>
        <dbReference type="Proteomes" id="UP000005268"/>
    </source>
</evidence>
<evidence type="ECO:0000313" key="2">
    <source>
        <dbReference type="EMBL" id="AFK68047.1"/>
    </source>
</evidence>
<accession>I3URC6</accession>
<name>I3URC6_PSEPU</name>
<reference evidence="2 3" key="1">
    <citation type="journal article" date="2012" name="J. Bacteriol.">
        <title>Complete Genome Sequence of the Naphthalene-Degrading Pseudomonas putida Strain ND6.</title>
        <authorList>
            <person name="Li S."/>
            <person name="Zhao H."/>
            <person name="Li Y."/>
            <person name="Niu S."/>
            <person name="Cai B."/>
        </authorList>
    </citation>
    <scope>NUCLEOTIDE SEQUENCE [LARGE SCALE GENOMIC DNA]</scope>
    <source>
        <strain evidence="2 3">ND6</strain>
    </source>
</reference>